<dbReference type="PANTHER" id="PTHR38096">
    <property type="entry name" value="ENTEROBACTIN SYNTHASE COMPONENT D"/>
    <property type="match status" value="1"/>
</dbReference>
<dbReference type="GO" id="GO:0000287">
    <property type="term" value="F:magnesium ion binding"/>
    <property type="evidence" value="ECO:0007669"/>
    <property type="project" value="InterPro"/>
</dbReference>
<dbReference type="Proteomes" id="UP000286801">
    <property type="component" value="Unassembled WGS sequence"/>
</dbReference>
<reference evidence="4 5" key="1">
    <citation type="submission" date="2018-06" db="EMBL/GenBank/DDBJ databases">
        <title>Combined omics and stable isotope probing to characterize newly discovered Mariana Back-Arc vent microbial communities.</title>
        <authorList>
            <person name="Trembath-Reichert E."/>
            <person name="Huber J.A."/>
        </authorList>
    </citation>
    <scope>NUCLEOTIDE SEQUENCE [LARGE SCALE GENOMIC DNA]</scope>
    <source>
        <strain evidence="4">MAG 63_1</strain>
    </source>
</reference>
<evidence type="ECO:0000259" key="3">
    <source>
        <dbReference type="Pfam" id="PF01648"/>
    </source>
</evidence>
<accession>A0A432GAQ6</accession>
<feature type="binding site" evidence="2">
    <location>
        <position position="42"/>
    </location>
    <ligand>
        <name>CoA</name>
        <dbReference type="ChEBI" id="CHEBI:57287"/>
    </ligand>
</feature>
<dbReference type="SUPFAM" id="SSF56214">
    <property type="entry name" value="4'-phosphopantetheinyl transferase"/>
    <property type="match status" value="1"/>
</dbReference>
<evidence type="ECO:0000313" key="5">
    <source>
        <dbReference type="Proteomes" id="UP000286801"/>
    </source>
</evidence>
<sequence>MDKEREFLESLPTEQANRYLRIIFSAKESIFKCFFPISQTYLYFQDAEIIIDDKNSEFSFLLSKACNGITSAGFQHSGRFSIKDDLLLTSIYI</sequence>
<evidence type="ECO:0000256" key="1">
    <source>
        <dbReference type="ARBA" id="ARBA00022679"/>
    </source>
</evidence>
<dbReference type="UniPathway" id="UPA00017"/>
<dbReference type="GO" id="GO:0008897">
    <property type="term" value="F:holo-[acyl-carrier-protein] synthase activity"/>
    <property type="evidence" value="ECO:0007669"/>
    <property type="project" value="InterPro"/>
</dbReference>
<dbReference type="InterPro" id="IPR003542">
    <property type="entry name" value="Enbac_synth_compD-like"/>
</dbReference>
<dbReference type="EMBL" id="QNZL01000075">
    <property type="protein sequence ID" value="RTZ80672.1"/>
    <property type="molecule type" value="Genomic_DNA"/>
</dbReference>
<dbReference type="InterPro" id="IPR037143">
    <property type="entry name" value="4-PPantetheinyl_Trfase_dom_sf"/>
</dbReference>
<feature type="domain" description="4'-phosphopantetheinyl transferase" evidence="3">
    <location>
        <begin position="2"/>
        <end position="62"/>
    </location>
</feature>
<dbReference type="AlphaFoldDB" id="A0A432GAQ6"/>
<dbReference type="GO" id="GO:0009239">
    <property type="term" value="P:enterobactin biosynthetic process"/>
    <property type="evidence" value="ECO:0007669"/>
    <property type="project" value="UniProtKB-UniPathway"/>
</dbReference>
<organism evidence="4 5">
    <name type="scientific">SAR324 cluster bacterium</name>
    <dbReference type="NCBI Taxonomy" id="2024889"/>
    <lineage>
        <taxon>Bacteria</taxon>
        <taxon>Deltaproteobacteria</taxon>
        <taxon>SAR324 cluster</taxon>
    </lineage>
</organism>
<proteinExistence type="predicted"/>
<feature type="binding site" evidence="2">
    <location>
        <position position="32"/>
    </location>
    <ligand>
        <name>CoA</name>
        <dbReference type="ChEBI" id="CHEBI:57287"/>
    </ligand>
</feature>
<evidence type="ECO:0000313" key="4">
    <source>
        <dbReference type="EMBL" id="RTZ80672.1"/>
    </source>
</evidence>
<dbReference type="InterPro" id="IPR008278">
    <property type="entry name" value="4-PPantetheinyl_Trfase_dom"/>
</dbReference>
<dbReference type="Pfam" id="PF01648">
    <property type="entry name" value="ACPS"/>
    <property type="match status" value="1"/>
</dbReference>
<keyword evidence="1" id="KW-0808">Transferase</keyword>
<protein>
    <recommendedName>
        <fullName evidence="3">4'-phosphopantetheinyl transferase domain-containing protein</fullName>
    </recommendedName>
</protein>
<name>A0A432GAQ6_9DELT</name>
<gene>
    <name evidence="4" type="ORF">DSY97_02760</name>
</gene>
<dbReference type="GO" id="GO:0005886">
    <property type="term" value="C:plasma membrane"/>
    <property type="evidence" value="ECO:0007669"/>
    <property type="project" value="TreeGrafter"/>
</dbReference>
<feature type="binding site" evidence="2">
    <location>
        <position position="28"/>
    </location>
    <ligand>
        <name>CoA</name>
        <dbReference type="ChEBI" id="CHEBI:57287"/>
    </ligand>
</feature>
<evidence type="ECO:0000256" key="2">
    <source>
        <dbReference type="PIRSR" id="PIRSR603542-1"/>
    </source>
</evidence>
<dbReference type="Gene3D" id="3.90.470.20">
    <property type="entry name" value="4'-phosphopantetheinyl transferase domain"/>
    <property type="match status" value="1"/>
</dbReference>
<comment type="caution">
    <text evidence="4">The sequence shown here is derived from an EMBL/GenBank/DDBJ whole genome shotgun (WGS) entry which is preliminary data.</text>
</comment>
<dbReference type="PANTHER" id="PTHR38096:SF1">
    <property type="entry name" value="ENTEROBACTIN SYNTHASE COMPONENT D"/>
    <property type="match status" value="1"/>
</dbReference>
<dbReference type="GO" id="GO:0009366">
    <property type="term" value="C:enterobactin synthetase complex"/>
    <property type="evidence" value="ECO:0007669"/>
    <property type="project" value="InterPro"/>
</dbReference>